<comment type="similarity">
    <text evidence="1 3">Belongs to the GroES chaperonin family.</text>
</comment>
<dbReference type="PRINTS" id="PR00297">
    <property type="entry name" value="CHAPERONIN10"/>
</dbReference>
<comment type="caution">
    <text evidence="5">The sequence shown here is derived from an EMBL/GenBank/DDBJ whole genome shotgun (WGS) entry which is preliminary data.</text>
</comment>
<feature type="signal peptide" evidence="4">
    <location>
        <begin position="1"/>
        <end position="18"/>
    </location>
</feature>
<evidence type="ECO:0000313" key="5">
    <source>
        <dbReference type="EMBL" id="KAK1933034.1"/>
    </source>
</evidence>
<dbReference type="GO" id="GO:0005524">
    <property type="term" value="F:ATP binding"/>
    <property type="evidence" value="ECO:0007669"/>
    <property type="project" value="InterPro"/>
</dbReference>
<dbReference type="EMBL" id="JAHBMH010000073">
    <property type="protein sequence ID" value="KAK1933034.1"/>
    <property type="molecule type" value="Genomic_DNA"/>
</dbReference>
<accession>A0AAD9G6Z2</accession>
<proteinExistence type="inferred from homology"/>
<dbReference type="AlphaFoldDB" id="A0AAD9G6Z2"/>
<dbReference type="PROSITE" id="PS00681">
    <property type="entry name" value="CHAPERONINS_CPN10"/>
    <property type="match status" value="1"/>
</dbReference>
<evidence type="ECO:0000256" key="1">
    <source>
        <dbReference type="ARBA" id="ARBA00006975"/>
    </source>
</evidence>
<dbReference type="InterPro" id="IPR020818">
    <property type="entry name" value="Chaperonin_GroES"/>
</dbReference>
<gene>
    <name evidence="5" type="ORF">X943_001905</name>
</gene>
<dbReference type="GO" id="GO:0044183">
    <property type="term" value="F:protein folding chaperone"/>
    <property type="evidence" value="ECO:0007669"/>
    <property type="project" value="InterPro"/>
</dbReference>
<organism evidence="5 6">
    <name type="scientific">Babesia divergens</name>
    <dbReference type="NCBI Taxonomy" id="32595"/>
    <lineage>
        <taxon>Eukaryota</taxon>
        <taxon>Sar</taxon>
        <taxon>Alveolata</taxon>
        <taxon>Apicomplexa</taxon>
        <taxon>Aconoidasida</taxon>
        <taxon>Piroplasmida</taxon>
        <taxon>Babesiidae</taxon>
        <taxon>Babesia</taxon>
    </lineage>
</organism>
<name>A0AAD9G6Z2_BABDI</name>
<dbReference type="InterPro" id="IPR011032">
    <property type="entry name" value="GroES-like_sf"/>
</dbReference>
<keyword evidence="2 3" id="KW-0143">Chaperone</keyword>
<reference evidence="5" key="1">
    <citation type="journal article" date="2014" name="Nucleic Acids Res.">
        <title>The evolutionary dynamics of variant antigen genes in Babesia reveal a history of genomic innovation underlying host-parasite interaction.</title>
        <authorList>
            <person name="Jackson A.P."/>
            <person name="Otto T.D."/>
            <person name="Darby A."/>
            <person name="Ramaprasad A."/>
            <person name="Xia D."/>
            <person name="Echaide I.E."/>
            <person name="Farber M."/>
            <person name="Gahlot S."/>
            <person name="Gamble J."/>
            <person name="Gupta D."/>
            <person name="Gupta Y."/>
            <person name="Jackson L."/>
            <person name="Malandrin L."/>
            <person name="Malas T.B."/>
            <person name="Moussa E."/>
            <person name="Nair M."/>
            <person name="Reid A.J."/>
            <person name="Sanders M."/>
            <person name="Sharma J."/>
            <person name="Tracey A."/>
            <person name="Quail M.A."/>
            <person name="Weir W."/>
            <person name="Wastling J.M."/>
            <person name="Hall N."/>
            <person name="Willadsen P."/>
            <person name="Lingelbach K."/>
            <person name="Shiels B."/>
            <person name="Tait A."/>
            <person name="Berriman M."/>
            <person name="Allred D.R."/>
            <person name="Pain A."/>
        </authorList>
    </citation>
    <scope>NUCLEOTIDE SEQUENCE</scope>
    <source>
        <strain evidence="5">1802A</strain>
    </source>
</reference>
<evidence type="ECO:0000256" key="2">
    <source>
        <dbReference type="ARBA" id="ARBA00023186"/>
    </source>
</evidence>
<dbReference type="GO" id="GO:0046872">
    <property type="term" value="F:metal ion binding"/>
    <property type="evidence" value="ECO:0007669"/>
    <property type="project" value="TreeGrafter"/>
</dbReference>
<dbReference type="CDD" id="cd00320">
    <property type="entry name" value="cpn10"/>
    <property type="match status" value="2"/>
</dbReference>
<dbReference type="Pfam" id="PF00166">
    <property type="entry name" value="Cpn10"/>
    <property type="match status" value="2"/>
</dbReference>
<dbReference type="Proteomes" id="UP001195914">
    <property type="component" value="Unassembled WGS sequence"/>
</dbReference>
<dbReference type="Gene3D" id="2.30.33.40">
    <property type="entry name" value="GroES chaperonin"/>
    <property type="match status" value="2"/>
</dbReference>
<dbReference type="PANTHER" id="PTHR10772:SF63">
    <property type="entry name" value="20 KDA CHAPERONIN, CHLOROPLASTIC"/>
    <property type="match status" value="1"/>
</dbReference>
<keyword evidence="6" id="KW-1185">Reference proteome</keyword>
<protein>
    <submittedName>
        <fullName evidence="5">Chaperonin, 10 kDa family protein</fullName>
    </submittedName>
</protein>
<dbReference type="PANTHER" id="PTHR10772">
    <property type="entry name" value="10 KDA HEAT SHOCK PROTEIN"/>
    <property type="match status" value="1"/>
</dbReference>
<evidence type="ECO:0000256" key="4">
    <source>
        <dbReference type="SAM" id="SignalP"/>
    </source>
</evidence>
<dbReference type="GO" id="GO:0051082">
    <property type="term" value="F:unfolded protein binding"/>
    <property type="evidence" value="ECO:0007669"/>
    <property type="project" value="TreeGrafter"/>
</dbReference>
<sequence>MSRVYGLLFILNVAHVLCLRAYNGVRVQHITAFIAPSTVPSANNNAQKTQSQISAGAVSTSHEPLPFSAGLFPTIAPGDLKFMGQPLSGELKPSNNYVLILRNDMHQYSEGGIYIGSKPNKEFAGRVLAVGPGKIAPITGSVLGYDTQRNSNRQAERMRMRIPKRSPNIALIPTTVKVGDIVLYDPPEEQPVVRYRPVYCIMCQITYKKQTCVLVPEDQIYATVECDTSAPRPLDASNIRPLSDRILVRIIDSPKKTQSGLVLAQSESENGTIFRATVICPGPGAHKENGTFVPLVEFKPGDTVLFSDTAADGGEFNVNKAQHAFVRHSAILAKL</sequence>
<evidence type="ECO:0000313" key="6">
    <source>
        <dbReference type="Proteomes" id="UP001195914"/>
    </source>
</evidence>
<dbReference type="InterPro" id="IPR018369">
    <property type="entry name" value="Chaprnonin_Cpn10_CS"/>
</dbReference>
<dbReference type="SUPFAM" id="SSF50129">
    <property type="entry name" value="GroES-like"/>
    <property type="match status" value="2"/>
</dbReference>
<reference evidence="5" key="2">
    <citation type="submission" date="2021-05" db="EMBL/GenBank/DDBJ databases">
        <authorList>
            <person name="Pain A."/>
        </authorList>
    </citation>
    <scope>NUCLEOTIDE SEQUENCE</scope>
    <source>
        <strain evidence="5">1802A</strain>
    </source>
</reference>
<keyword evidence="4" id="KW-0732">Signal</keyword>
<evidence type="ECO:0000256" key="3">
    <source>
        <dbReference type="RuleBase" id="RU003479"/>
    </source>
</evidence>
<dbReference type="InterPro" id="IPR037124">
    <property type="entry name" value="Chaperonin_GroES_sf"/>
</dbReference>
<dbReference type="SMART" id="SM00883">
    <property type="entry name" value="Cpn10"/>
    <property type="match status" value="1"/>
</dbReference>
<feature type="chain" id="PRO_5042083439" evidence="4">
    <location>
        <begin position="19"/>
        <end position="335"/>
    </location>
</feature>
<dbReference type="GO" id="GO:0051087">
    <property type="term" value="F:protein-folding chaperone binding"/>
    <property type="evidence" value="ECO:0007669"/>
    <property type="project" value="TreeGrafter"/>
</dbReference>